<evidence type="ECO:0000313" key="4">
    <source>
        <dbReference type="EMBL" id="RCR68292.1"/>
    </source>
</evidence>
<accession>A0A368JL81</accession>
<gene>
    <name evidence="4" type="ORF">DUE52_18020</name>
</gene>
<dbReference type="AlphaFoldDB" id="A0A368JL81"/>
<dbReference type="GO" id="GO:0003677">
    <property type="term" value="F:DNA binding"/>
    <property type="evidence" value="ECO:0007669"/>
    <property type="project" value="UniProtKB-KW"/>
</dbReference>
<dbReference type="EMBL" id="QOWE01000014">
    <property type="protein sequence ID" value="RCR68292.1"/>
    <property type="molecule type" value="Genomic_DNA"/>
</dbReference>
<dbReference type="SUPFAM" id="SSF56349">
    <property type="entry name" value="DNA breaking-rejoining enzymes"/>
    <property type="match status" value="1"/>
</dbReference>
<evidence type="ECO:0000313" key="5">
    <source>
        <dbReference type="Proteomes" id="UP000253383"/>
    </source>
</evidence>
<dbReference type="OrthoDB" id="1098628at2"/>
<dbReference type="InterPro" id="IPR025269">
    <property type="entry name" value="SAM-like_dom"/>
</dbReference>
<sequence>MDSLTLTPSLPLKSRVALVLRFDFAPQATSGLAELQCHLTVNESTVEAYGSGVFTLPALWNAATQCPEGDSAEARIVNHLLSDIRAGHLSIVQSLIRADLPVNAQRVQHHWLSGESIAPRLIHVYDEYLTTLLAMPEPERRAVGTLYKWQLSYRYLKTYLESTGQAELPLNRVTIGWAKDYYQWLRARPLAINYSTELIGNVREVLQFALENELIPENKLSSLKLTWQASKAIHCLSLVQLQTLEQLDLPKPLDRARWWALFCCYTGLDYPDAIAVVKNPEAHLVRLPQGDKLVWKRLKVKQVHQAYPEWAICHIPLLEETQRLLPRMLSLRAPSFTGLNENLKKIEGRLDLPFRFTTKVCRKTAGALFIHRGYRMEAVQKILGLKDFRTFQRHYLTTWQEVVDDNMERLQDSESGSGDYLR</sequence>
<proteinExistence type="predicted"/>
<evidence type="ECO:0000259" key="3">
    <source>
        <dbReference type="Pfam" id="PF13102"/>
    </source>
</evidence>
<dbReference type="Pfam" id="PF13102">
    <property type="entry name" value="Phage_int_SAM_5"/>
    <property type="match status" value="1"/>
</dbReference>
<dbReference type="GO" id="GO:0006310">
    <property type="term" value="P:DNA recombination"/>
    <property type="evidence" value="ECO:0007669"/>
    <property type="project" value="UniProtKB-KW"/>
</dbReference>
<keyword evidence="2" id="KW-0233">DNA recombination</keyword>
<name>A0A368JL81_9BACT</name>
<feature type="domain" description="Phage integrase SAM-like" evidence="3">
    <location>
        <begin position="140"/>
        <end position="220"/>
    </location>
</feature>
<organism evidence="4 5">
    <name type="scientific">Larkinella punicea</name>
    <dbReference type="NCBI Taxonomy" id="2315727"/>
    <lineage>
        <taxon>Bacteria</taxon>
        <taxon>Pseudomonadati</taxon>
        <taxon>Bacteroidota</taxon>
        <taxon>Cytophagia</taxon>
        <taxon>Cytophagales</taxon>
        <taxon>Spirosomataceae</taxon>
        <taxon>Larkinella</taxon>
    </lineage>
</organism>
<dbReference type="RefSeq" id="WP_114407423.1">
    <property type="nucleotide sequence ID" value="NZ_QOWE01000014.1"/>
</dbReference>
<comment type="caution">
    <text evidence="4">The sequence shown here is derived from an EMBL/GenBank/DDBJ whole genome shotgun (WGS) entry which is preliminary data.</text>
</comment>
<keyword evidence="5" id="KW-1185">Reference proteome</keyword>
<dbReference type="Gene3D" id="1.10.443.10">
    <property type="entry name" value="Intergrase catalytic core"/>
    <property type="match status" value="1"/>
</dbReference>
<dbReference type="Gene3D" id="1.10.150.130">
    <property type="match status" value="1"/>
</dbReference>
<evidence type="ECO:0000256" key="1">
    <source>
        <dbReference type="ARBA" id="ARBA00023125"/>
    </source>
</evidence>
<dbReference type="GO" id="GO:0015074">
    <property type="term" value="P:DNA integration"/>
    <property type="evidence" value="ECO:0007669"/>
    <property type="project" value="InterPro"/>
</dbReference>
<dbReference type="InterPro" id="IPR011010">
    <property type="entry name" value="DNA_brk_join_enz"/>
</dbReference>
<protein>
    <recommendedName>
        <fullName evidence="3">Phage integrase SAM-like domain-containing protein</fullName>
    </recommendedName>
</protein>
<evidence type="ECO:0000256" key="2">
    <source>
        <dbReference type="ARBA" id="ARBA00023172"/>
    </source>
</evidence>
<dbReference type="Proteomes" id="UP000253383">
    <property type="component" value="Unassembled WGS sequence"/>
</dbReference>
<reference evidence="4 5" key="1">
    <citation type="submission" date="2018-07" db="EMBL/GenBank/DDBJ databases">
        <title>Genome analysis of Larkinella rosea.</title>
        <authorList>
            <person name="Zhou Z."/>
            <person name="Wang G."/>
        </authorList>
    </citation>
    <scope>NUCLEOTIDE SEQUENCE [LARGE SCALE GENOMIC DNA]</scope>
    <source>
        <strain evidence="5">zzj9</strain>
    </source>
</reference>
<dbReference type="InterPro" id="IPR013762">
    <property type="entry name" value="Integrase-like_cat_sf"/>
</dbReference>
<dbReference type="InterPro" id="IPR010998">
    <property type="entry name" value="Integrase_recombinase_N"/>
</dbReference>
<keyword evidence="1" id="KW-0238">DNA-binding</keyword>